<keyword evidence="4" id="KW-1185">Reference proteome</keyword>
<feature type="compositionally biased region" description="Basic and acidic residues" evidence="1">
    <location>
        <begin position="46"/>
        <end position="78"/>
    </location>
</feature>
<keyword evidence="2" id="KW-1133">Transmembrane helix</keyword>
<comment type="caution">
    <text evidence="3">The sequence shown here is derived from an EMBL/GenBank/DDBJ whole genome shotgun (WGS) entry which is preliminary data.</text>
</comment>
<organism evidence="3 4">
    <name type="scientific">Micromonospora kangleipakensis</name>
    <dbReference type="NCBI Taxonomy" id="1077942"/>
    <lineage>
        <taxon>Bacteria</taxon>
        <taxon>Bacillati</taxon>
        <taxon>Actinomycetota</taxon>
        <taxon>Actinomycetes</taxon>
        <taxon>Micromonosporales</taxon>
        <taxon>Micromonosporaceae</taxon>
        <taxon>Micromonospora</taxon>
    </lineage>
</organism>
<dbReference type="AlphaFoldDB" id="A0A4Q8BBQ1"/>
<protein>
    <submittedName>
        <fullName evidence="3">Uncharacterized protein</fullName>
    </submittedName>
</protein>
<name>A0A4Q8BBQ1_9ACTN</name>
<evidence type="ECO:0000256" key="1">
    <source>
        <dbReference type="SAM" id="MobiDB-lite"/>
    </source>
</evidence>
<evidence type="ECO:0000256" key="2">
    <source>
        <dbReference type="SAM" id="Phobius"/>
    </source>
</evidence>
<feature type="transmembrane region" description="Helical" evidence="2">
    <location>
        <begin position="14"/>
        <end position="33"/>
    </location>
</feature>
<proteinExistence type="predicted"/>
<evidence type="ECO:0000313" key="4">
    <source>
        <dbReference type="Proteomes" id="UP000294114"/>
    </source>
</evidence>
<accession>A0A4Q8BBQ1</accession>
<sequence>MCAGPTVQGMLTTLVVLVVVAAVFAAGYGFVAWRDRARNTSGEESAAARDARARQQRYEAERHGTQGDVRQRDQFGQS</sequence>
<feature type="region of interest" description="Disordered" evidence="1">
    <location>
        <begin position="38"/>
        <end position="78"/>
    </location>
</feature>
<gene>
    <name evidence="3" type="ORF">EV384_3784</name>
</gene>
<dbReference type="EMBL" id="SHLD01000001">
    <property type="protein sequence ID" value="RZU75252.1"/>
    <property type="molecule type" value="Genomic_DNA"/>
</dbReference>
<keyword evidence="2" id="KW-0472">Membrane</keyword>
<evidence type="ECO:0000313" key="3">
    <source>
        <dbReference type="EMBL" id="RZU75252.1"/>
    </source>
</evidence>
<keyword evidence="2" id="KW-0812">Transmembrane</keyword>
<dbReference type="Proteomes" id="UP000294114">
    <property type="component" value="Unassembled WGS sequence"/>
</dbReference>
<reference evidence="3 4" key="1">
    <citation type="submission" date="2019-02" db="EMBL/GenBank/DDBJ databases">
        <title>Sequencing the genomes of 1000 actinobacteria strains.</title>
        <authorList>
            <person name="Klenk H.-P."/>
        </authorList>
    </citation>
    <scope>NUCLEOTIDE SEQUENCE [LARGE SCALE GENOMIC DNA]</scope>
    <source>
        <strain evidence="3 4">DSM 45612</strain>
    </source>
</reference>